<dbReference type="Pfam" id="PF01663">
    <property type="entry name" value="Phosphodiest"/>
    <property type="match status" value="1"/>
</dbReference>
<dbReference type="Proteomes" id="UP001211522">
    <property type="component" value="Unassembled WGS sequence"/>
</dbReference>
<reference evidence="6" key="7">
    <citation type="submission" date="2023-03" db="EMBL/GenBank/DDBJ databases">
        <title>Parabacteroides distasonis, a bacteria resistant against UC.</title>
        <authorList>
            <person name="Dai W."/>
        </authorList>
    </citation>
    <scope>NUCLEOTIDE SEQUENCE</scope>
    <source>
        <strain evidence="6">F1-28</strain>
    </source>
</reference>
<reference evidence="2" key="5">
    <citation type="submission" date="2021-10" db="EMBL/GenBank/DDBJ databases">
        <title>Collection of gut derived symbiotic bacterial strains cultured from healthy donors.</title>
        <authorList>
            <person name="Lin H."/>
            <person name="Littmann E."/>
            <person name="Kohout C."/>
            <person name="Pamer E.G."/>
        </authorList>
    </citation>
    <scope>NUCLEOTIDE SEQUENCE</scope>
    <source>
        <strain evidence="2">DFI.2.94</strain>
    </source>
</reference>
<protein>
    <submittedName>
        <fullName evidence="5">Alkaline phosphatase family protein</fullName>
    </submittedName>
    <submittedName>
        <fullName evidence="2">Ectonucleotide pyrophosphatase/phosphodiesterase</fullName>
    </submittedName>
    <submittedName>
        <fullName evidence="1">Phosphonoacetate hydrolase</fullName>
    </submittedName>
</protein>
<evidence type="ECO:0000313" key="7">
    <source>
        <dbReference type="Proteomes" id="UP000095591"/>
    </source>
</evidence>
<sequence length="401" mass="45751">MWNNRIEFLLVSFFCICSLAFTGCQTKKQSDRYVVVLSMDGFRSDYPSRAHTPTLDSLANVGVRSTFRPCYPSVTFPNHYSMATGLHPDHHGLVNNFFYDAELDSSYRMGNLDPQFYGGEPIWNTAERQGVRTASFYWVGSEVPLESGQPSIWKPFDKSVPFSDRADSVISWLKLPEDVRPHLIMWYMEEPDAIGHSATPDSSATLDVVENLDKVLNHFFTEARQLDIFDKIDFIVLSDHGMATYYPEKYVNLNDYLPRDSFDCVFDGVPTLLYPKKTYVDTAYAILQKVPNITVWKKNEIPEKFVYGKNPRVSDLVVSPHIGTYVEFREKSSPRYAATHGYDNFTPEMEAIFYAAGPSFKRHAEVPQMANVNLYLMIARLLNIQPAPNDGDSAVVQQLFK</sequence>
<dbReference type="EMBL" id="CYXP01000004">
    <property type="protein sequence ID" value="CUN11552.1"/>
    <property type="molecule type" value="Genomic_DNA"/>
</dbReference>
<keyword evidence="1" id="KW-0378">Hydrolase</keyword>
<dbReference type="Gene3D" id="3.30.1360.180">
    <property type="match status" value="1"/>
</dbReference>
<dbReference type="PANTHER" id="PTHR10151:SF120">
    <property type="entry name" value="BIS(5'-ADENOSYL)-TRIPHOSPHATASE"/>
    <property type="match status" value="1"/>
</dbReference>
<proteinExistence type="predicted"/>
<reference evidence="8" key="2">
    <citation type="submission" date="2017-04" db="EMBL/GenBank/DDBJ databases">
        <title>Function of individual gut microbiota members based on whole genome sequencing of pure cultures obtained from chicken caecum.</title>
        <authorList>
            <person name="Medvecky M."/>
            <person name="Cejkova D."/>
            <person name="Polansky O."/>
            <person name="Karasova D."/>
            <person name="Kubasova T."/>
            <person name="Cizek A."/>
            <person name="Rychlik I."/>
        </authorList>
    </citation>
    <scope>NUCLEOTIDE SEQUENCE [LARGE SCALE GENOMIC DNA]</scope>
    <source>
        <strain evidence="8">An199</strain>
    </source>
</reference>
<evidence type="ECO:0000313" key="6">
    <source>
        <dbReference type="EMBL" id="WET62682.1"/>
    </source>
</evidence>
<dbReference type="GO" id="GO:0016787">
    <property type="term" value="F:hydrolase activity"/>
    <property type="evidence" value="ECO:0007669"/>
    <property type="project" value="UniProtKB-KW"/>
</dbReference>
<reference evidence="5" key="3">
    <citation type="journal article" date="2018" name="BMC Genomics">
        <title>Whole genome sequencing and function prediction of 133 gut anaerobes isolated from chicken caecum in pure cultures.</title>
        <authorList>
            <person name="Medvecky M."/>
            <person name="Cejkova D."/>
            <person name="Polansky O."/>
            <person name="Karasova D."/>
            <person name="Kubasova T."/>
            <person name="Cizek A."/>
            <person name="Rychlik I."/>
        </authorList>
    </citation>
    <scope>NUCLEOTIDE SEQUENCE</scope>
    <source>
        <strain evidence="5">An199</strain>
    </source>
</reference>
<dbReference type="EMBL" id="NFJX01000002">
    <property type="protein sequence ID" value="OUP21869.1"/>
    <property type="molecule type" value="Genomic_DNA"/>
</dbReference>
<dbReference type="InterPro" id="IPR002591">
    <property type="entry name" value="Phosphodiest/P_Trfase"/>
</dbReference>
<dbReference type="Proteomes" id="UP000195950">
    <property type="component" value="Unassembled WGS sequence"/>
</dbReference>
<evidence type="ECO:0000313" key="2">
    <source>
        <dbReference type="EMBL" id="MCB6516665.1"/>
    </source>
</evidence>
<dbReference type="SUPFAM" id="SSF53649">
    <property type="entry name" value="Alkaline phosphatase-like"/>
    <property type="match status" value="1"/>
</dbReference>
<dbReference type="PROSITE" id="PS51257">
    <property type="entry name" value="PROKAR_LIPOPROTEIN"/>
    <property type="match status" value="1"/>
</dbReference>
<name>A0A174MYP7_PARDI</name>
<reference evidence="4 9" key="4">
    <citation type="journal article" date="2019" name="Nat. Med.">
        <title>A library of human gut bacterial isolates paired with longitudinal multiomics data enables mechanistic microbiome research.</title>
        <authorList>
            <person name="Poyet M."/>
            <person name="Groussin M."/>
            <person name="Gibbons S.M."/>
            <person name="Avila-Pacheco J."/>
            <person name="Jiang X."/>
            <person name="Kearney S.M."/>
            <person name="Perrotta A.R."/>
            <person name="Berdy B."/>
            <person name="Zhao S."/>
            <person name="Lieberman T.D."/>
            <person name="Swanson P.K."/>
            <person name="Smith M."/>
            <person name="Roesemann S."/>
            <person name="Alexander J.E."/>
            <person name="Rich S.A."/>
            <person name="Livny J."/>
            <person name="Vlamakis H."/>
            <person name="Clish C."/>
            <person name="Bullock K."/>
            <person name="Deik A."/>
            <person name="Scott J."/>
            <person name="Pierce K.A."/>
            <person name="Xavier R.J."/>
            <person name="Alm E.J."/>
        </authorList>
    </citation>
    <scope>NUCLEOTIDE SEQUENCE [LARGE SCALE GENOMIC DNA]</scope>
    <source>
        <strain evidence="4 9">BIOML-A41</strain>
    </source>
</reference>
<dbReference type="AlphaFoldDB" id="A0A174MYP7"/>
<reference evidence="1 7" key="1">
    <citation type="submission" date="2015-09" db="EMBL/GenBank/DDBJ databases">
        <authorList>
            <consortium name="Pathogen Informatics"/>
        </authorList>
    </citation>
    <scope>NUCLEOTIDE SEQUENCE [LARGE SCALE GENOMIC DNA]</scope>
    <source>
        <strain evidence="1 7">2789STDY5608872</strain>
    </source>
</reference>
<dbReference type="Gene3D" id="3.40.720.10">
    <property type="entry name" value="Alkaline Phosphatase, subunit A"/>
    <property type="match status" value="1"/>
</dbReference>
<evidence type="ECO:0000313" key="4">
    <source>
        <dbReference type="EMBL" id="MRY56900.1"/>
    </source>
</evidence>
<evidence type="ECO:0000313" key="1">
    <source>
        <dbReference type="EMBL" id="CUN11552.1"/>
    </source>
</evidence>
<evidence type="ECO:0000313" key="8">
    <source>
        <dbReference type="Proteomes" id="UP000195950"/>
    </source>
</evidence>
<dbReference type="Proteomes" id="UP000095591">
    <property type="component" value="Unassembled WGS sequence"/>
</dbReference>
<dbReference type="CDD" id="cd16018">
    <property type="entry name" value="Enpp"/>
    <property type="match status" value="1"/>
</dbReference>
<evidence type="ECO:0000313" key="5">
    <source>
        <dbReference type="EMBL" id="OUP21869.1"/>
    </source>
</evidence>
<dbReference type="EMBL" id="CP120353">
    <property type="protein sequence ID" value="WET62682.1"/>
    <property type="molecule type" value="Genomic_DNA"/>
</dbReference>
<dbReference type="RefSeq" id="WP_005867211.1">
    <property type="nucleotide sequence ID" value="NZ_AP019729.1"/>
</dbReference>
<reference evidence="3" key="6">
    <citation type="submission" date="2023-01" db="EMBL/GenBank/DDBJ databases">
        <title>Human gut microbiome strain richness.</title>
        <authorList>
            <person name="Chen-Liaw A."/>
        </authorList>
    </citation>
    <scope>NUCLEOTIDE SEQUENCE</scope>
    <source>
        <strain evidence="3">D35st1_E5_D35t1_190705</strain>
    </source>
</reference>
<dbReference type="EMBL" id="JAQMPX010000029">
    <property type="protein sequence ID" value="MDB9137657.1"/>
    <property type="molecule type" value="Genomic_DNA"/>
</dbReference>
<dbReference type="Proteomes" id="UP001221009">
    <property type="component" value="Chromosome"/>
</dbReference>
<gene>
    <name evidence="5" type="ORF">B5F32_02350</name>
    <name evidence="1" type="ORF">ERS852429_02004</name>
    <name evidence="4" type="ORF">GKD59_03035</name>
    <name evidence="2" type="ORF">LI194_02520</name>
    <name evidence="6" type="ORF">P2T59_13325</name>
    <name evidence="3" type="ORF">PN612_03920</name>
</gene>
<dbReference type="InterPro" id="IPR017850">
    <property type="entry name" value="Alkaline_phosphatase_core_sf"/>
</dbReference>
<organism evidence="5 8">
    <name type="scientific">Parabacteroides distasonis</name>
    <dbReference type="NCBI Taxonomy" id="823"/>
    <lineage>
        <taxon>Bacteria</taxon>
        <taxon>Pseudomonadati</taxon>
        <taxon>Bacteroidota</taxon>
        <taxon>Bacteroidia</taxon>
        <taxon>Bacteroidales</taxon>
        <taxon>Tannerellaceae</taxon>
        <taxon>Parabacteroides</taxon>
    </lineage>
</organism>
<evidence type="ECO:0000313" key="9">
    <source>
        <dbReference type="Proteomes" id="UP000463337"/>
    </source>
</evidence>
<dbReference type="EMBL" id="WKLT01000002">
    <property type="protein sequence ID" value="MRY56900.1"/>
    <property type="molecule type" value="Genomic_DNA"/>
</dbReference>
<dbReference type="Proteomes" id="UP000463337">
    <property type="component" value="Unassembled WGS sequence"/>
</dbReference>
<dbReference type="PANTHER" id="PTHR10151">
    <property type="entry name" value="ECTONUCLEOTIDE PYROPHOSPHATASE/PHOSPHODIESTERASE"/>
    <property type="match status" value="1"/>
</dbReference>
<evidence type="ECO:0000313" key="3">
    <source>
        <dbReference type="EMBL" id="MDB9137657.1"/>
    </source>
</evidence>
<accession>A0A174MYP7</accession>
<dbReference type="EMBL" id="JAJCNI010000002">
    <property type="protein sequence ID" value="MCB6516665.1"/>
    <property type="molecule type" value="Genomic_DNA"/>
</dbReference>
<dbReference type="Proteomes" id="UP001198806">
    <property type="component" value="Unassembled WGS sequence"/>
</dbReference>